<keyword evidence="1" id="KW-1133">Transmembrane helix</keyword>
<dbReference type="Proteomes" id="UP000316167">
    <property type="component" value="Unassembled WGS sequence"/>
</dbReference>
<evidence type="ECO:0000313" key="5">
    <source>
        <dbReference type="Proteomes" id="UP000316167"/>
    </source>
</evidence>
<protein>
    <submittedName>
        <fullName evidence="4">FecR family protein</fullName>
    </submittedName>
</protein>
<dbReference type="Pfam" id="PF04773">
    <property type="entry name" value="FecR"/>
    <property type="match status" value="1"/>
</dbReference>
<comment type="caution">
    <text evidence="4">The sequence shown here is derived from an EMBL/GenBank/DDBJ whole genome shotgun (WGS) entry which is preliminary data.</text>
</comment>
<evidence type="ECO:0000259" key="2">
    <source>
        <dbReference type="Pfam" id="PF04773"/>
    </source>
</evidence>
<dbReference type="EMBL" id="VLLE01000002">
    <property type="protein sequence ID" value="TWI85836.1"/>
    <property type="molecule type" value="Genomic_DNA"/>
</dbReference>
<dbReference type="Pfam" id="PF16344">
    <property type="entry name" value="FecR_C"/>
    <property type="match status" value="1"/>
</dbReference>
<dbReference type="FunFam" id="2.60.120.1440:FF:000001">
    <property type="entry name" value="Putative anti-sigma factor"/>
    <property type="match status" value="1"/>
</dbReference>
<dbReference type="InterPro" id="IPR006860">
    <property type="entry name" value="FecR"/>
</dbReference>
<keyword evidence="1" id="KW-0812">Transmembrane</keyword>
<feature type="domain" description="FecR protein" evidence="2">
    <location>
        <begin position="179"/>
        <end position="274"/>
    </location>
</feature>
<evidence type="ECO:0000313" key="4">
    <source>
        <dbReference type="EMBL" id="TWI85836.1"/>
    </source>
</evidence>
<dbReference type="RefSeq" id="WP_144884930.1">
    <property type="nucleotide sequence ID" value="NZ_VLLE01000002.1"/>
</dbReference>
<gene>
    <name evidence="4" type="ORF">IQ13_1005</name>
</gene>
<proteinExistence type="predicted"/>
<accession>A0A562SYQ7</accession>
<dbReference type="AlphaFoldDB" id="A0A562SYQ7"/>
<dbReference type="Gene3D" id="3.55.50.30">
    <property type="match status" value="1"/>
</dbReference>
<evidence type="ECO:0000259" key="3">
    <source>
        <dbReference type="Pfam" id="PF16344"/>
    </source>
</evidence>
<dbReference type="InterPro" id="IPR012373">
    <property type="entry name" value="Ferrdict_sens_TM"/>
</dbReference>
<dbReference type="PANTHER" id="PTHR30273:SF2">
    <property type="entry name" value="PROTEIN FECR"/>
    <property type="match status" value="1"/>
</dbReference>
<dbReference type="PANTHER" id="PTHR30273">
    <property type="entry name" value="PERIPLASMIC SIGNAL SENSOR AND SIGMA FACTOR ACTIVATOR FECR-RELATED"/>
    <property type="match status" value="1"/>
</dbReference>
<reference evidence="4 5" key="1">
    <citation type="journal article" date="2015" name="Stand. Genomic Sci.">
        <title>Genomic Encyclopedia of Bacterial and Archaeal Type Strains, Phase III: the genomes of soil and plant-associated and newly described type strains.</title>
        <authorList>
            <person name="Whitman W.B."/>
            <person name="Woyke T."/>
            <person name="Klenk H.P."/>
            <person name="Zhou Y."/>
            <person name="Lilburn T.G."/>
            <person name="Beck B.J."/>
            <person name="De Vos P."/>
            <person name="Vandamme P."/>
            <person name="Eisen J.A."/>
            <person name="Garrity G."/>
            <person name="Hugenholtz P."/>
            <person name="Kyrpides N.C."/>
        </authorList>
    </citation>
    <scope>NUCLEOTIDE SEQUENCE [LARGE SCALE GENOMIC DNA]</scope>
    <source>
        <strain evidence="4 5">CGMCC 1.7271</strain>
    </source>
</reference>
<feature type="transmembrane region" description="Helical" evidence="1">
    <location>
        <begin position="80"/>
        <end position="98"/>
    </location>
</feature>
<dbReference type="InterPro" id="IPR032508">
    <property type="entry name" value="FecR_C"/>
</dbReference>
<organism evidence="4 5">
    <name type="scientific">Lacibacter cauensis</name>
    <dbReference type="NCBI Taxonomy" id="510947"/>
    <lineage>
        <taxon>Bacteria</taxon>
        <taxon>Pseudomonadati</taxon>
        <taxon>Bacteroidota</taxon>
        <taxon>Chitinophagia</taxon>
        <taxon>Chitinophagales</taxon>
        <taxon>Chitinophagaceae</taxon>
        <taxon>Lacibacter</taxon>
    </lineage>
</organism>
<keyword evidence="1" id="KW-0472">Membrane</keyword>
<dbReference type="OrthoDB" id="629393at2"/>
<keyword evidence="5" id="KW-1185">Reference proteome</keyword>
<evidence type="ECO:0000256" key="1">
    <source>
        <dbReference type="SAM" id="Phobius"/>
    </source>
</evidence>
<feature type="domain" description="Protein FecR C-terminal" evidence="3">
    <location>
        <begin position="322"/>
        <end position="389"/>
    </location>
</feature>
<sequence>MDKIDILELLKKHKEGTASKEEVEFLHAYYDLFDAKEDVLAAMDPADITALKQSIRAGIDAQIAATEPAVVRSINTRYKWLAAASVLLLFSIATFVFISRKPANETASVKNEPTVSPVVNDIAPGTNQAVLTLADGTVIALDDKANGVISEQQGAVVKKAADGHVLYASNEKAAAVINTISTPNGGQYRLTLADGTNVWLNAASSITFPTAFTSATREVKITGEAYFEVAKDKQHPFKVISENQVIEVLGTHFNVNTYNDEPAEKTTLLEGSVKVSRNSTSNKETATKILVPGQQSLLHRSKASIRVQSADTEEAVAWKNGYFKFDRVDIQTIMRQVARWYNVEIEYRGGISDDVFVGKIARSENVSGVLRILALSKIKTAVEGRKIIVINQ</sequence>
<dbReference type="GO" id="GO:0016989">
    <property type="term" value="F:sigma factor antagonist activity"/>
    <property type="evidence" value="ECO:0007669"/>
    <property type="project" value="TreeGrafter"/>
</dbReference>
<dbReference type="Gene3D" id="2.60.120.1440">
    <property type="match status" value="1"/>
</dbReference>
<name>A0A562SYQ7_9BACT</name>